<sequence length="167" mass="17602">MSELDELLDALDAISAHRGDSFVVVKVEGEEDLHVEIGASGEAGLEAEIVGTAGPEPSSQLSFAQQAALRERGWERYGNALWGRSWPDTPTRADRQRVAYETLRTLGEVYRTTGAVTVDEVELSGGPEAPTALSGTEAPRAARLVVLLVAAFLAVLGVALAVFIGAA</sequence>
<reference evidence="3 4" key="1">
    <citation type="submission" date="2016-11" db="EMBL/GenBank/DDBJ databases">
        <title>Study of marine rhodopsin-containing bacteria.</title>
        <authorList>
            <person name="Yoshizawa S."/>
            <person name="Kumagai Y."/>
            <person name="Kogure K."/>
        </authorList>
    </citation>
    <scope>NUCLEOTIDE SEQUENCE [LARGE SCALE GENOMIC DNA]</scope>
    <source>
        <strain evidence="3 4">SAORIC-28</strain>
    </source>
</reference>
<dbReference type="Pfam" id="PF22552">
    <property type="entry name" value="TY-Chap3"/>
    <property type="match status" value="1"/>
</dbReference>
<feature type="transmembrane region" description="Helical" evidence="1">
    <location>
        <begin position="144"/>
        <end position="166"/>
    </location>
</feature>
<comment type="caution">
    <text evidence="3">The sequence shown here is derived from an EMBL/GenBank/DDBJ whole genome shotgun (WGS) entry which is preliminary data.</text>
</comment>
<keyword evidence="1" id="KW-0812">Transmembrane</keyword>
<feature type="domain" description="TY-Chap N-terminal" evidence="2">
    <location>
        <begin position="13"/>
        <end position="112"/>
    </location>
</feature>
<organism evidence="3 4">
    <name type="scientific">Rubrivirga marina</name>
    <dbReference type="NCBI Taxonomy" id="1196024"/>
    <lineage>
        <taxon>Bacteria</taxon>
        <taxon>Pseudomonadati</taxon>
        <taxon>Rhodothermota</taxon>
        <taxon>Rhodothermia</taxon>
        <taxon>Rhodothermales</taxon>
        <taxon>Rubricoccaceae</taxon>
        <taxon>Rubrivirga</taxon>
    </lineage>
</organism>
<dbReference type="RefSeq" id="WP_095511964.1">
    <property type="nucleotide sequence ID" value="NZ_MQWD01000001.1"/>
</dbReference>
<evidence type="ECO:0000259" key="2">
    <source>
        <dbReference type="Pfam" id="PF22552"/>
    </source>
</evidence>
<gene>
    <name evidence="3" type="ORF">BSZ37_18530</name>
</gene>
<name>A0A271J4R9_9BACT</name>
<evidence type="ECO:0000313" key="3">
    <source>
        <dbReference type="EMBL" id="PAP78277.1"/>
    </source>
</evidence>
<keyword evidence="4" id="KW-1185">Reference proteome</keyword>
<evidence type="ECO:0000256" key="1">
    <source>
        <dbReference type="SAM" id="Phobius"/>
    </source>
</evidence>
<evidence type="ECO:0000313" key="4">
    <source>
        <dbReference type="Proteomes" id="UP000216339"/>
    </source>
</evidence>
<dbReference type="InterPro" id="IPR054344">
    <property type="entry name" value="TY-Chap_N"/>
</dbReference>
<proteinExistence type="predicted"/>
<keyword evidence="1" id="KW-1133">Transmembrane helix</keyword>
<dbReference type="EMBL" id="MQWD01000001">
    <property type="protein sequence ID" value="PAP78277.1"/>
    <property type="molecule type" value="Genomic_DNA"/>
</dbReference>
<dbReference type="OrthoDB" id="3295680at2"/>
<accession>A0A271J4R9</accession>
<keyword evidence="1" id="KW-0472">Membrane</keyword>
<protein>
    <recommendedName>
        <fullName evidence="2">TY-Chap N-terminal domain-containing protein</fullName>
    </recommendedName>
</protein>
<dbReference type="Proteomes" id="UP000216339">
    <property type="component" value="Unassembled WGS sequence"/>
</dbReference>
<dbReference type="AlphaFoldDB" id="A0A271J4R9"/>